<organism evidence="2">
    <name type="scientific">OCS116 cluster bacterium</name>
    <dbReference type="NCBI Taxonomy" id="2030921"/>
    <lineage>
        <taxon>Bacteria</taxon>
        <taxon>Pseudomonadati</taxon>
        <taxon>Pseudomonadota</taxon>
        <taxon>Alphaproteobacteria</taxon>
        <taxon>OCS116 cluster</taxon>
    </lineage>
</organism>
<feature type="domain" description="N-acetyltransferase" evidence="1">
    <location>
        <begin position="4"/>
        <end position="139"/>
    </location>
</feature>
<dbReference type="EMBL" id="NVUS01000035">
    <property type="protein sequence ID" value="PCI96968.1"/>
    <property type="molecule type" value="Genomic_DNA"/>
</dbReference>
<dbReference type="InterPro" id="IPR000182">
    <property type="entry name" value="GNAT_dom"/>
</dbReference>
<evidence type="ECO:0000313" key="2">
    <source>
        <dbReference type="EMBL" id="PCI96968.1"/>
    </source>
</evidence>
<dbReference type="AlphaFoldDB" id="A0A2A4YQ48"/>
<dbReference type="GO" id="GO:0016747">
    <property type="term" value="F:acyltransferase activity, transferring groups other than amino-acyl groups"/>
    <property type="evidence" value="ECO:0007669"/>
    <property type="project" value="InterPro"/>
</dbReference>
<comment type="caution">
    <text evidence="2">The sequence shown here is derived from an EMBL/GenBank/DDBJ whole genome shotgun (WGS) entry which is preliminary data.</text>
</comment>
<dbReference type="InterPro" id="IPR016181">
    <property type="entry name" value="Acyl_CoA_acyltransferase"/>
</dbReference>
<accession>A0A2A4YQ48</accession>
<reference key="1">
    <citation type="submission" date="2017-08" db="EMBL/GenBank/DDBJ databases">
        <title>A dynamic microbial community with high functional redundancy inhabits the cold, oxic subseafloor aquifer.</title>
        <authorList>
            <person name="Tully B.J."/>
            <person name="Wheat C.G."/>
            <person name="Glazer B.T."/>
            <person name="Huber J.A."/>
        </authorList>
    </citation>
    <scope>NUCLEOTIDE SEQUENCE [LARGE SCALE GENOMIC DNA]</scope>
</reference>
<proteinExistence type="predicted"/>
<dbReference type="SUPFAM" id="SSF55729">
    <property type="entry name" value="Acyl-CoA N-acyltransferases (Nat)"/>
    <property type="match status" value="1"/>
</dbReference>
<reference evidence="2" key="2">
    <citation type="journal article" date="2018" name="ISME J.">
        <title>A dynamic microbial community with high functional redundancy inhabits the cold, oxic subseafloor aquifer.</title>
        <authorList>
            <person name="Tully B.J."/>
            <person name="Wheat C.G."/>
            <person name="Glazer B.T."/>
            <person name="Huber J.A."/>
        </authorList>
    </citation>
    <scope>NUCLEOTIDE SEQUENCE</scope>
    <source>
        <strain evidence="2">NORP83</strain>
    </source>
</reference>
<keyword evidence="2" id="KW-0808">Transferase</keyword>
<gene>
    <name evidence="2" type="ORF">COB13_16610</name>
</gene>
<sequence length="139" mass="15408">MHSITSSEFKSPHLQPLYDWFVEEWGEVDGFAPQKDGLILPAPLLALDGMRLCGGLSFTRYKNPEDETIALWINAVLVASTQRGKGVASDLILAAGQAALQMGEAQLFALTDVPQLYLKQKWSLVETTKDQNIMRIDLC</sequence>
<protein>
    <submittedName>
        <fullName evidence="2">GNAT family N-acetyltransferase</fullName>
    </submittedName>
</protein>
<dbReference type="PROSITE" id="PS51186">
    <property type="entry name" value="GNAT"/>
    <property type="match status" value="1"/>
</dbReference>
<name>A0A2A4YQ48_9PROT</name>
<dbReference type="Gene3D" id="3.40.630.30">
    <property type="match status" value="1"/>
</dbReference>
<evidence type="ECO:0000259" key="1">
    <source>
        <dbReference type="PROSITE" id="PS51186"/>
    </source>
</evidence>
<dbReference type="Pfam" id="PF00583">
    <property type="entry name" value="Acetyltransf_1"/>
    <property type="match status" value="1"/>
</dbReference>